<evidence type="ECO:0000313" key="2">
    <source>
        <dbReference type="Proteomes" id="UP000321721"/>
    </source>
</evidence>
<organism evidence="1 2">
    <name type="scientific">Vicingus serpentipes</name>
    <dbReference type="NCBI Taxonomy" id="1926625"/>
    <lineage>
        <taxon>Bacteria</taxon>
        <taxon>Pseudomonadati</taxon>
        <taxon>Bacteroidota</taxon>
        <taxon>Flavobacteriia</taxon>
        <taxon>Flavobacteriales</taxon>
        <taxon>Vicingaceae</taxon>
        <taxon>Vicingus</taxon>
    </lineage>
</organism>
<accession>A0A5C6RWH0</accession>
<comment type="caution">
    <text evidence="1">The sequence shown here is derived from an EMBL/GenBank/DDBJ whole genome shotgun (WGS) entry which is preliminary data.</text>
</comment>
<dbReference type="AlphaFoldDB" id="A0A5C6RWH0"/>
<protein>
    <submittedName>
        <fullName evidence="1">Uncharacterized protein</fullName>
    </submittedName>
</protein>
<keyword evidence="2" id="KW-1185">Reference proteome</keyword>
<sequence>MSAIKTFKIIPPTIKSGTIYSFTTDNEVNYEVRFGRKQDNILNATIVFGVTNEEYEGEEYSITNKGEVYQVMATIVEIVRLYKSEHPNVNSFEFTGEQSEKEKSKNKNVRLKLYSRYISKVFDKNWKTIFTDDKTVIKKIS</sequence>
<name>A0A5C6RWH0_9FLAO</name>
<reference evidence="1 2" key="1">
    <citation type="submission" date="2019-08" db="EMBL/GenBank/DDBJ databases">
        <title>Genome of Vicingus serpentipes NCIMB 15042.</title>
        <authorList>
            <person name="Bowman J.P."/>
        </authorList>
    </citation>
    <scope>NUCLEOTIDE SEQUENCE [LARGE SCALE GENOMIC DNA]</scope>
    <source>
        <strain evidence="1 2">NCIMB 15042</strain>
    </source>
</reference>
<dbReference type="OrthoDB" id="1492846at2"/>
<proteinExistence type="predicted"/>
<gene>
    <name evidence="1" type="ORF">FRY74_00405</name>
</gene>
<dbReference type="Proteomes" id="UP000321721">
    <property type="component" value="Unassembled WGS sequence"/>
</dbReference>
<dbReference type="EMBL" id="VOOS01000001">
    <property type="protein sequence ID" value="TXB66678.1"/>
    <property type="molecule type" value="Genomic_DNA"/>
</dbReference>
<evidence type="ECO:0000313" key="1">
    <source>
        <dbReference type="EMBL" id="TXB66678.1"/>
    </source>
</evidence>
<dbReference type="RefSeq" id="WP_147097535.1">
    <property type="nucleotide sequence ID" value="NZ_VOOS01000001.1"/>
</dbReference>